<dbReference type="InterPro" id="IPR001258">
    <property type="entry name" value="NHL_repeat"/>
</dbReference>
<dbReference type="OMA" id="VAVCMVC"/>
<feature type="repeat" description="NHL" evidence="2">
    <location>
        <begin position="187"/>
        <end position="223"/>
    </location>
</feature>
<sequence>MEEEKAFEQLEEERDDDNNNNNNNDNNDNNDSQSDKLEEGEWTPAAELEEDLSRRPRRTTTTEITEDDMAVGSEEGLTVRERRLADEVLQSWSSSSDKSSEESRAEERRLHHIPISLKPGFPAIEVAAGGEGKGSTSEHLNTPHSGFRAASGDLYVSDTLNHRVQKWRPLNASHASVETVAGGYGPGRALNQLRFPKGVFLDASNNLFVADSGNHRVVRWSVGARRWASSLPAR</sequence>
<dbReference type="OrthoDB" id="424357at2759"/>
<evidence type="ECO:0000256" key="1">
    <source>
        <dbReference type="ARBA" id="ARBA00022737"/>
    </source>
</evidence>
<comment type="caution">
    <text evidence="4">The sequence shown here is derived from an EMBL/GenBank/DDBJ whole genome shotgun (WGS) entry which is preliminary data.</text>
</comment>
<dbReference type="PROSITE" id="PS51125">
    <property type="entry name" value="NHL"/>
    <property type="match status" value="1"/>
</dbReference>
<dbReference type="SUPFAM" id="SSF101898">
    <property type="entry name" value="NHL repeat"/>
    <property type="match status" value="1"/>
</dbReference>
<evidence type="ECO:0000256" key="2">
    <source>
        <dbReference type="PROSITE-ProRule" id="PRU00504"/>
    </source>
</evidence>
<evidence type="ECO:0000313" key="4">
    <source>
        <dbReference type="EMBL" id="CAE8601419.1"/>
    </source>
</evidence>
<dbReference type="InterPro" id="IPR011042">
    <property type="entry name" value="6-blade_b-propeller_TolB-like"/>
</dbReference>
<protein>
    <submittedName>
        <fullName evidence="4">Uncharacterized protein</fullName>
    </submittedName>
</protein>
<evidence type="ECO:0000313" key="5">
    <source>
        <dbReference type="Proteomes" id="UP000654075"/>
    </source>
</evidence>
<feature type="compositionally biased region" description="Acidic residues" evidence="3">
    <location>
        <begin position="9"/>
        <end position="18"/>
    </location>
</feature>
<name>A0A813EKK1_POLGL</name>
<feature type="region of interest" description="Disordered" evidence="3">
    <location>
        <begin position="1"/>
        <end position="108"/>
    </location>
</feature>
<reference evidence="4" key="1">
    <citation type="submission" date="2021-02" db="EMBL/GenBank/DDBJ databases">
        <authorList>
            <person name="Dougan E. K."/>
            <person name="Rhodes N."/>
            <person name="Thang M."/>
            <person name="Chan C."/>
        </authorList>
    </citation>
    <scope>NUCLEOTIDE SEQUENCE</scope>
</reference>
<feature type="compositionally biased region" description="Basic and acidic residues" evidence="3">
    <location>
        <begin position="77"/>
        <end position="86"/>
    </location>
</feature>
<gene>
    <name evidence="4" type="ORF">PGLA1383_LOCUS19713</name>
</gene>
<dbReference type="Gene3D" id="2.120.10.30">
    <property type="entry name" value="TolB, C-terminal domain"/>
    <property type="match status" value="1"/>
</dbReference>
<evidence type="ECO:0000256" key="3">
    <source>
        <dbReference type="SAM" id="MobiDB-lite"/>
    </source>
</evidence>
<keyword evidence="1" id="KW-0677">Repeat</keyword>
<dbReference type="EMBL" id="CAJNNV010013138">
    <property type="protein sequence ID" value="CAE8601419.1"/>
    <property type="molecule type" value="Genomic_DNA"/>
</dbReference>
<dbReference type="Pfam" id="PF01436">
    <property type="entry name" value="NHL"/>
    <property type="match status" value="1"/>
</dbReference>
<feature type="compositionally biased region" description="Basic and acidic residues" evidence="3">
    <location>
        <begin position="98"/>
        <end position="108"/>
    </location>
</feature>
<dbReference type="AlphaFoldDB" id="A0A813EKK1"/>
<accession>A0A813EKK1</accession>
<organism evidence="4 5">
    <name type="scientific">Polarella glacialis</name>
    <name type="common">Dinoflagellate</name>
    <dbReference type="NCBI Taxonomy" id="89957"/>
    <lineage>
        <taxon>Eukaryota</taxon>
        <taxon>Sar</taxon>
        <taxon>Alveolata</taxon>
        <taxon>Dinophyceae</taxon>
        <taxon>Suessiales</taxon>
        <taxon>Suessiaceae</taxon>
        <taxon>Polarella</taxon>
    </lineage>
</organism>
<dbReference type="Proteomes" id="UP000654075">
    <property type="component" value="Unassembled WGS sequence"/>
</dbReference>
<keyword evidence="5" id="KW-1185">Reference proteome</keyword>
<feature type="compositionally biased region" description="Low complexity" evidence="3">
    <location>
        <begin position="19"/>
        <end position="31"/>
    </location>
</feature>
<proteinExistence type="predicted"/>